<reference evidence="7 8" key="1">
    <citation type="journal article" date="2015" name="Genome Announc.">
        <title>Draft Genome Sequence of Burkholderia sp. Strain PML1(12), an Ectomycorrhizosphere-Inhabiting Bacterium with Effective Mineral-Weathering Ability.</title>
        <authorList>
            <person name="Uroz S."/>
            <person name="Oger P."/>
        </authorList>
    </citation>
    <scope>NUCLEOTIDE SEQUENCE [LARGE SCALE GENOMIC DNA]</scope>
    <source>
        <strain evidence="8">PML1(12)</strain>
    </source>
</reference>
<dbReference type="GO" id="GO:0016811">
    <property type="term" value="F:hydrolase activity, acting on carbon-nitrogen (but not peptide) bonds, in linear amides"/>
    <property type="evidence" value="ECO:0007669"/>
    <property type="project" value="TreeGrafter"/>
</dbReference>
<evidence type="ECO:0000256" key="2">
    <source>
        <dbReference type="ARBA" id="ARBA00022723"/>
    </source>
</evidence>
<keyword evidence="4" id="KW-0862">Zinc</keyword>
<dbReference type="InterPro" id="IPR003785">
    <property type="entry name" value="Creatininase/forma_Hydrolase"/>
</dbReference>
<protein>
    <submittedName>
        <fullName evidence="7">Creatininase</fullName>
    </submittedName>
</protein>
<dbReference type="GO" id="GO:0046872">
    <property type="term" value="F:metal ion binding"/>
    <property type="evidence" value="ECO:0007669"/>
    <property type="project" value="UniProtKB-KW"/>
</dbReference>
<dbReference type="EMBL" id="AEJF01000063">
    <property type="protein sequence ID" value="KLU26624.1"/>
    <property type="molecule type" value="Genomic_DNA"/>
</dbReference>
<dbReference type="InterPro" id="IPR024087">
    <property type="entry name" value="Creatininase-like_sf"/>
</dbReference>
<evidence type="ECO:0000256" key="6">
    <source>
        <dbReference type="SAM" id="SignalP"/>
    </source>
</evidence>
<dbReference type="Pfam" id="PF02633">
    <property type="entry name" value="Creatininase"/>
    <property type="match status" value="1"/>
</dbReference>
<comment type="caution">
    <text evidence="7">The sequence shown here is derived from an EMBL/GenBank/DDBJ whole genome shotgun (WGS) entry which is preliminary data.</text>
</comment>
<feature type="signal peptide" evidence="6">
    <location>
        <begin position="1"/>
        <end position="23"/>
    </location>
</feature>
<dbReference type="RefSeq" id="WP_047846228.1">
    <property type="nucleotide sequence ID" value="NZ_AEJF01000063.1"/>
</dbReference>
<dbReference type="Gene3D" id="3.40.50.10310">
    <property type="entry name" value="Creatininase"/>
    <property type="match status" value="1"/>
</dbReference>
<evidence type="ECO:0000256" key="5">
    <source>
        <dbReference type="ARBA" id="ARBA00024029"/>
    </source>
</evidence>
<gene>
    <name evidence="7" type="ORF">EOS_08720</name>
</gene>
<sequence length="271" mass="28983">MRFPLRQTVVAALLLVAAQIALAIPPKTVELEDLTWTELRDEIHAGKTTILIPIGGTEQTGPYVALGKHNVRVKILSQRIAEGLGNAIVAPVIAYVPEGNTAPPTSHMRFPGTITVPDDVFEKTLESAASGFKVHGFRNIVFLGDHGGYQDDVRRVVARLNKSWAGSDARAFVPAEYYGTSSTGYNQILREHGVRDDEIGTHAGLADTSLLLAVAPQMVRLDDMKNAPKPGPSVGVYGGDPRHSTAQLGQAGIDAIVSRTIVAIKKETAGH</sequence>
<evidence type="ECO:0000313" key="8">
    <source>
        <dbReference type="Proteomes" id="UP000035963"/>
    </source>
</evidence>
<keyword evidence="2" id="KW-0479">Metal-binding</keyword>
<dbReference type="PATRIC" id="fig|908627.4.peg.1922"/>
<comment type="similarity">
    <text evidence="5">Belongs to the creatininase superfamily.</text>
</comment>
<organism evidence="7 8">
    <name type="scientific">Caballeronia mineralivorans PML1(12)</name>
    <dbReference type="NCBI Taxonomy" id="908627"/>
    <lineage>
        <taxon>Bacteria</taxon>
        <taxon>Pseudomonadati</taxon>
        <taxon>Pseudomonadota</taxon>
        <taxon>Betaproteobacteria</taxon>
        <taxon>Burkholderiales</taxon>
        <taxon>Burkholderiaceae</taxon>
        <taxon>Caballeronia</taxon>
    </lineage>
</organism>
<dbReference type="PANTHER" id="PTHR35005:SF1">
    <property type="entry name" value="2-AMINO-5-FORMYLAMINO-6-RIBOSYLAMINOPYRIMIDIN-4(3H)-ONE 5'-MONOPHOSPHATE DEFORMYLASE"/>
    <property type="match status" value="1"/>
</dbReference>
<feature type="chain" id="PRO_5005249386" evidence="6">
    <location>
        <begin position="24"/>
        <end position="271"/>
    </location>
</feature>
<proteinExistence type="inferred from homology"/>
<comment type="cofactor">
    <cofactor evidence="1">
        <name>Zn(2+)</name>
        <dbReference type="ChEBI" id="CHEBI:29105"/>
    </cofactor>
</comment>
<accession>A0A0J1D1L1</accession>
<dbReference type="OrthoDB" id="9801445at2"/>
<evidence type="ECO:0000256" key="1">
    <source>
        <dbReference type="ARBA" id="ARBA00001947"/>
    </source>
</evidence>
<dbReference type="SUPFAM" id="SSF102215">
    <property type="entry name" value="Creatininase"/>
    <property type="match status" value="1"/>
</dbReference>
<dbReference type="AlphaFoldDB" id="A0A0J1D1L1"/>
<dbReference type="GO" id="GO:0009231">
    <property type="term" value="P:riboflavin biosynthetic process"/>
    <property type="evidence" value="ECO:0007669"/>
    <property type="project" value="TreeGrafter"/>
</dbReference>
<keyword evidence="6" id="KW-0732">Signal</keyword>
<name>A0A0J1D1L1_9BURK</name>
<evidence type="ECO:0000313" key="7">
    <source>
        <dbReference type="EMBL" id="KLU26624.1"/>
    </source>
</evidence>
<keyword evidence="3" id="KW-0378">Hydrolase</keyword>
<evidence type="ECO:0000256" key="4">
    <source>
        <dbReference type="ARBA" id="ARBA00022833"/>
    </source>
</evidence>
<dbReference type="PANTHER" id="PTHR35005">
    <property type="entry name" value="3-DEHYDRO-SCYLLO-INOSOSE HYDROLASE"/>
    <property type="match status" value="1"/>
</dbReference>
<evidence type="ECO:0000256" key="3">
    <source>
        <dbReference type="ARBA" id="ARBA00022801"/>
    </source>
</evidence>
<keyword evidence="8" id="KW-1185">Reference proteome</keyword>
<dbReference type="Proteomes" id="UP000035963">
    <property type="component" value="Unassembled WGS sequence"/>
</dbReference>